<sequence>GSSSSIMNLEWLLAALEEKFGLKPTIGECGPISEASHGYMAQIRRVQLEWPIQREDLPGTVVVKCPVDGSAADAWRKASGGELAMDKMTAHQKRVQDMCHAHESQIYALFNENYPAPCPIPKAYAVFGLDHEHPAIVMEDITEATITDIVDGWTEKQLYTIIDSLVDIHVMSFTTEKWKSFEYKKDEVRMTTMTNNVNRFATQILKERGPLSCLEKVQANLLQNGDWFIGMYDKYEHHPESVLVHGDMWAPQFLWRGDTLAAIVDWQLTHHGSVMEDFLRLLSLGVSPSIRARLTPTLLHYYYTQLSYNLAEKGAEIPFLFCELEEEYKASLPYAAGMAVFAFSMWSNSPVLKSVNSDDDDRIAEIFSRMTSILEECVEAFGW</sequence>
<dbReference type="Pfam" id="PF07914">
    <property type="entry name" value="DUF1679"/>
    <property type="match status" value="1"/>
</dbReference>
<dbReference type="SMART" id="SM00587">
    <property type="entry name" value="CHK"/>
    <property type="match status" value="1"/>
</dbReference>
<feature type="non-terminal residue" evidence="2">
    <location>
        <position position="1"/>
    </location>
</feature>
<dbReference type="InterPro" id="IPR012877">
    <property type="entry name" value="Dhs-27"/>
</dbReference>
<dbReference type="PANTHER" id="PTHR23020:SF20">
    <property type="entry name" value="CHK KINASE-LIKE DOMAIN-CONTAINING PROTEIN"/>
    <property type="match status" value="1"/>
</dbReference>
<protein>
    <recommendedName>
        <fullName evidence="1">CHK kinase-like domain-containing protein</fullName>
    </recommendedName>
</protein>
<accession>A0AAV5S8I2</accession>
<organism evidence="2 3">
    <name type="scientific">Pristionchus entomophagus</name>
    <dbReference type="NCBI Taxonomy" id="358040"/>
    <lineage>
        <taxon>Eukaryota</taxon>
        <taxon>Metazoa</taxon>
        <taxon>Ecdysozoa</taxon>
        <taxon>Nematoda</taxon>
        <taxon>Chromadorea</taxon>
        <taxon>Rhabditida</taxon>
        <taxon>Rhabditina</taxon>
        <taxon>Diplogasteromorpha</taxon>
        <taxon>Diplogasteroidea</taxon>
        <taxon>Neodiplogasteridae</taxon>
        <taxon>Pristionchus</taxon>
    </lineage>
</organism>
<dbReference type="EMBL" id="BTSX01000001">
    <property type="protein sequence ID" value="GMS78754.1"/>
    <property type="molecule type" value="Genomic_DNA"/>
</dbReference>
<dbReference type="SUPFAM" id="SSF56112">
    <property type="entry name" value="Protein kinase-like (PK-like)"/>
    <property type="match status" value="1"/>
</dbReference>
<name>A0AAV5S8I2_9BILA</name>
<dbReference type="InterPro" id="IPR015897">
    <property type="entry name" value="CHK_kinase-like"/>
</dbReference>
<gene>
    <name evidence="2" type="ORF">PENTCL1PPCAC_929</name>
</gene>
<dbReference type="Gene3D" id="3.90.1200.10">
    <property type="match status" value="1"/>
</dbReference>
<evidence type="ECO:0000259" key="1">
    <source>
        <dbReference type="SMART" id="SM00587"/>
    </source>
</evidence>
<reference evidence="2" key="1">
    <citation type="submission" date="2023-10" db="EMBL/GenBank/DDBJ databases">
        <title>Genome assembly of Pristionchus species.</title>
        <authorList>
            <person name="Yoshida K."/>
            <person name="Sommer R.J."/>
        </authorList>
    </citation>
    <scope>NUCLEOTIDE SEQUENCE</scope>
    <source>
        <strain evidence="2">RS0144</strain>
    </source>
</reference>
<dbReference type="AlphaFoldDB" id="A0AAV5S8I2"/>
<feature type="domain" description="CHK kinase-like" evidence="1">
    <location>
        <begin position="136"/>
        <end position="312"/>
    </location>
</feature>
<evidence type="ECO:0000313" key="2">
    <source>
        <dbReference type="EMBL" id="GMS78754.1"/>
    </source>
</evidence>
<evidence type="ECO:0000313" key="3">
    <source>
        <dbReference type="Proteomes" id="UP001432027"/>
    </source>
</evidence>
<dbReference type="PANTHER" id="PTHR23020">
    <property type="entry name" value="UNCHARACTERIZED NUCLEAR HORMONE RECEPTOR-RELATED"/>
    <property type="match status" value="1"/>
</dbReference>
<dbReference type="InterPro" id="IPR011009">
    <property type="entry name" value="Kinase-like_dom_sf"/>
</dbReference>
<dbReference type="Proteomes" id="UP001432027">
    <property type="component" value="Unassembled WGS sequence"/>
</dbReference>
<dbReference type="InterPro" id="IPR052961">
    <property type="entry name" value="Oxido-Kinase-like_Enzymes"/>
</dbReference>
<keyword evidence="3" id="KW-1185">Reference proteome</keyword>
<comment type="caution">
    <text evidence="2">The sequence shown here is derived from an EMBL/GenBank/DDBJ whole genome shotgun (WGS) entry which is preliminary data.</text>
</comment>
<proteinExistence type="predicted"/>